<reference evidence="1 2" key="1">
    <citation type="journal article" date="2014" name="PLoS ONE">
        <title>Rumen cellulosomics: divergent fiber-degrading strategies revealed by comparative genome-wide analysis of six ruminococcal strains.</title>
        <authorList>
            <person name="Dassa B."/>
            <person name="Borovok I."/>
            <person name="Ruimy-Israeli V."/>
            <person name="Lamed R."/>
            <person name="Flint H.J."/>
            <person name="Duncan S.H."/>
            <person name="Henrissat B."/>
            <person name="Coutinho P."/>
            <person name="Morrison M."/>
            <person name="Mosoni P."/>
            <person name="Yeoman C.J."/>
            <person name="White B.A."/>
            <person name="Bayer E.A."/>
        </authorList>
    </citation>
    <scope>NUCLEOTIDE SEQUENCE [LARGE SCALE GENOMIC DNA]</scope>
    <source>
        <strain evidence="1 2">007c</strain>
    </source>
</reference>
<feature type="non-terminal residue" evidence="1">
    <location>
        <position position="1"/>
    </location>
</feature>
<name>W7UUU6_RUMFL</name>
<dbReference type="PATRIC" id="fig|1341157.4.peg.2962"/>
<dbReference type="eggNOG" id="COG4991">
    <property type="taxonomic scope" value="Bacteria"/>
</dbReference>
<sequence length="48" mass="5486">ITPTPDSMLRIFMTYVPLEDAVDIEPQRLSTFERKGFTVVEWGGSKVQ</sequence>
<dbReference type="EMBL" id="ATAX01000035">
    <property type="protein sequence ID" value="EWM52585.1"/>
    <property type="molecule type" value="Genomic_DNA"/>
</dbReference>
<keyword evidence="2" id="KW-1185">Reference proteome</keyword>
<protein>
    <submittedName>
        <fullName evidence="1">Uncharacterized protein</fullName>
    </submittedName>
</protein>
<dbReference type="Proteomes" id="UP000019365">
    <property type="component" value="Unassembled WGS sequence"/>
</dbReference>
<comment type="caution">
    <text evidence="1">The sequence shown here is derived from an EMBL/GenBank/DDBJ whole genome shotgun (WGS) entry which is preliminary data.</text>
</comment>
<proteinExistence type="predicted"/>
<gene>
    <name evidence="1" type="ORF">RF007C_08595</name>
</gene>
<accession>W7UUU6</accession>
<evidence type="ECO:0000313" key="2">
    <source>
        <dbReference type="Proteomes" id="UP000019365"/>
    </source>
</evidence>
<dbReference type="AlphaFoldDB" id="W7UUU6"/>
<evidence type="ECO:0000313" key="1">
    <source>
        <dbReference type="EMBL" id="EWM52585.1"/>
    </source>
</evidence>
<organism evidence="1 2">
    <name type="scientific">Ruminococcus flavefaciens 007c</name>
    <dbReference type="NCBI Taxonomy" id="1341157"/>
    <lineage>
        <taxon>Bacteria</taxon>
        <taxon>Bacillati</taxon>
        <taxon>Bacillota</taxon>
        <taxon>Clostridia</taxon>
        <taxon>Eubacteriales</taxon>
        <taxon>Oscillospiraceae</taxon>
        <taxon>Ruminococcus</taxon>
    </lineage>
</organism>